<protein>
    <recommendedName>
        <fullName evidence="5">Nephrocystin 3-like N-terminal domain-containing protein</fullName>
    </recommendedName>
</protein>
<evidence type="ECO:0000256" key="2">
    <source>
        <dbReference type="ARBA" id="ARBA00023043"/>
    </source>
</evidence>
<comment type="caution">
    <text evidence="6">The sequence shown here is derived from an EMBL/GenBank/DDBJ whole genome shotgun (WGS) entry which is preliminary data.</text>
</comment>
<gene>
    <name evidence="6" type="ORF">PECM_007788</name>
</gene>
<dbReference type="PROSITE" id="PS50088">
    <property type="entry name" value="ANK_REPEAT"/>
    <property type="match status" value="10"/>
</dbReference>
<dbReference type="PANTHER" id="PTHR24198:SF165">
    <property type="entry name" value="ANKYRIN REPEAT-CONTAINING PROTEIN-RELATED"/>
    <property type="match status" value="1"/>
</dbReference>
<dbReference type="Proteomes" id="UP000631181">
    <property type="component" value="Unassembled WGS sequence"/>
</dbReference>
<keyword evidence="7" id="KW-1185">Reference proteome</keyword>
<evidence type="ECO:0000256" key="3">
    <source>
        <dbReference type="PROSITE-ProRule" id="PRU00023"/>
    </source>
</evidence>
<reference evidence="6" key="1">
    <citation type="journal article" date="2020" name="Front. Microbiol.">
        <title>Gene regulatory networks of Penicillium echinulatum 2HH and Penicillium oxalicum 114-2 inferred by a computational biology approach.</title>
        <authorList>
            <person name="Lenz A.R."/>
            <person name="Galan-Vasquez E."/>
            <person name="Balbinot E."/>
            <person name="De Abreu F.P."/>
            <person name="De Oliveira N.S."/>
            <person name="Da Rosa L.O."/>
            <person name="De Avila E Silva S."/>
            <person name="Camassola M."/>
            <person name="Dillon A.J.P."/>
            <person name="Perez-Rueda E."/>
        </authorList>
    </citation>
    <scope>NUCLEOTIDE SEQUENCE</scope>
    <source>
        <strain evidence="6">S1M29</strain>
    </source>
</reference>
<feature type="repeat" description="ANK" evidence="3">
    <location>
        <begin position="1033"/>
        <end position="1065"/>
    </location>
</feature>
<dbReference type="SMART" id="SM00248">
    <property type="entry name" value="ANK"/>
    <property type="match status" value="13"/>
</dbReference>
<dbReference type="EMBL" id="WIWV01000074">
    <property type="protein sequence ID" value="KAF7714801.1"/>
    <property type="molecule type" value="Genomic_DNA"/>
</dbReference>
<evidence type="ECO:0000256" key="1">
    <source>
        <dbReference type="ARBA" id="ARBA00022737"/>
    </source>
</evidence>
<dbReference type="SUPFAM" id="SSF48403">
    <property type="entry name" value="Ankyrin repeat"/>
    <property type="match status" value="2"/>
</dbReference>
<feature type="repeat" description="ANK" evidence="3">
    <location>
        <begin position="785"/>
        <end position="817"/>
    </location>
</feature>
<evidence type="ECO:0000313" key="7">
    <source>
        <dbReference type="Proteomes" id="UP000631181"/>
    </source>
</evidence>
<feature type="repeat" description="ANK" evidence="3">
    <location>
        <begin position="684"/>
        <end position="716"/>
    </location>
</feature>
<dbReference type="InterPro" id="IPR002110">
    <property type="entry name" value="Ankyrin_rpt"/>
</dbReference>
<dbReference type="Gene3D" id="3.40.50.300">
    <property type="entry name" value="P-loop containing nucleotide triphosphate hydrolases"/>
    <property type="match status" value="1"/>
</dbReference>
<feature type="repeat" description="ANK" evidence="3">
    <location>
        <begin position="818"/>
        <end position="850"/>
    </location>
</feature>
<name>A0A8J8VZS1_9EURO</name>
<feature type="repeat" description="ANK" evidence="3">
    <location>
        <begin position="717"/>
        <end position="750"/>
    </location>
</feature>
<dbReference type="InterPro" id="IPR027417">
    <property type="entry name" value="P-loop_NTPase"/>
</dbReference>
<sequence>MVTVSAVRDSLAQVAQSTRVAMRCFNTARDSHDASFRALSLLTDILDLLYRLKDEISWAGQKGFVAVNRLRALSELLSWFGLTMRSLELYFQPGGVSPFYFRKHLLEKSYNPRLEQYKIMFLLSMQSDSEERALVDKRIRDSLRMHSEVDTSNLKADSKFEEESLSLTSRLSGNFKQWLFGSLRTLYCVGPPGVGKTFLSSAIIDYLQKTFTTPDVATVFVFCQEGSGKERTSVDLLRTILAQLVYRKRSLSYATSALYHSESLRSGSASPKAYQNAIRAEVNRFSKVFLIIDGLDLLSDKERILGRLQKLPQQAQLLVTLREMSGAKPMESSGYVSVFSSPEDIGIHALTRARTTGSIRKLLGGNSPDLELEDKIIHAVVDKSHGLFLLAKIHMDLLSQYTDRNLLERALMHLPENLSEAYAEAMKQVVSMNPRATRYIYWALFASRPLTVSELKSAVDEEDEEQKSTKAESLNFEHGIQAHTAGILGVDAVTGCVCFVHRTAKEYLDGSAARVFFPNAQKEIAEACLTVISQDEVVDECYNTESGTSRILKKGFLNYAAAHWGHHARDIDEEEPTIQVLIKTFLNKLLWRRPPLDYVKGRADGMPSELGVGQYPTDWTGLHYLAFFGIPGKAQRLLEQGAKINEQENALKVTPLHCAVYQGNDEMVEFLLECGANGNAMTANGQTALHIASQRGHRKCMKLLFNNQVDLNVADHNGFSSLHSAVGTATDEATVPLLVKHKADLNFQNPKDGNTALHLAVQWRRPRIILFLLEKGATVDLANDEGLTPLQLAASIDNCEAISLLLQHCARIEARSLAGPTALQYAAWKGHWISFDLLLIGGADINVWNKQGETLLHEQARGSSNISIVTKILDQGANIEARTSQGYTPLQCAAISGNKTMFNLLLKRGAKIDVETAKGETILHLTPPSNPNCLEILKHALSEGLDVNAISSQGWTPLHQTVYSGTGALDIQSDKTAEYVDLLIAHGASVNEPALSGNFETPLHLATMAPIARPSLVSFLIKRGARVDTTTSDGKTSLHLAAERGREQLFRALLDAGADLSIEVPKDAKSVTGGEKSAKAETPITALDLAKKNPFGSLWFDDSGQLRPVPKRSGRDSATTIFEDMDSDFSDPETSGSSTLVEPQQQSVKT</sequence>
<dbReference type="InterPro" id="IPR036770">
    <property type="entry name" value="Ankyrin_rpt-contain_sf"/>
</dbReference>
<feature type="region of interest" description="Disordered" evidence="4">
    <location>
        <begin position="1102"/>
        <end position="1150"/>
    </location>
</feature>
<feature type="repeat" description="ANK" evidence="3">
    <location>
        <begin position="998"/>
        <end position="1032"/>
    </location>
</feature>
<feature type="repeat" description="ANK" evidence="3">
    <location>
        <begin position="885"/>
        <end position="917"/>
    </location>
</feature>
<dbReference type="InterPro" id="IPR056884">
    <property type="entry name" value="NPHP3-like_N"/>
</dbReference>
<keyword evidence="1" id="KW-0677">Repeat</keyword>
<feature type="compositionally biased region" description="Polar residues" evidence="4">
    <location>
        <begin position="1132"/>
        <end position="1150"/>
    </location>
</feature>
<feature type="repeat" description="ANK" evidence="3">
    <location>
        <begin position="851"/>
        <end position="884"/>
    </location>
</feature>
<organism evidence="6 7">
    <name type="scientific">Penicillium ucsense</name>
    <dbReference type="NCBI Taxonomy" id="2839758"/>
    <lineage>
        <taxon>Eukaryota</taxon>
        <taxon>Fungi</taxon>
        <taxon>Dikarya</taxon>
        <taxon>Ascomycota</taxon>
        <taxon>Pezizomycotina</taxon>
        <taxon>Eurotiomycetes</taxon>
        <taxon>Eurotiomycetidae</taxon>
        <taxon>Eurotiales</taxon>
        <taxon>Aspergillaceae</taxon>
        <taxon>Penicillium</taxon>
    </lineage>
</organism>
<dbReference type="PRINTS" id="PR01415">
    <property type="entry name" value="ANKYRIN"/>
</dbReference>
<evidence type="ECO:0000256" key="4">
    <source>
        <dbReference type="SAM" id="MobiDB-lite"/>
    </source>
</evidence>
<feature type="repeat" description="ANK" evidence="3">
    <location>
        <begin position="651"/>
        <end position="683"/>
    </location>
</feature>
<evidence type="ECO:0000313" key="6">
    <source>
        <dbReference type="EMBL" id="KAF7714801.1"/>
    </source>
</evidence>
<dbReference type="Pfam" id="PF12796">
    <property type="entry name" value="Ank_2"/>
    <property type="match status" value="3"/>
</dbReference>
<dbReference type="PROSITE" id="PS50297">
    <property type="entry name" value="ANK_REP_REGION"/>
    <property type="match status" value="7"/>
</dbReference>
<feature type="domain" description="Nephrocystin 3-like N-terminal" evidence="5">
    <location>
        <begin position="174"/>
        <end position="316"/>
    </location>
</feature>
<evidence type="ECO:0000259" key="5">
    <source>
        <dbReference type="Pfam" id="PF24883"/>
    </source>
</evidence>
<accession>A0A8J8VZS1</accession>
<keyword evidence="2 3" id="KW-0040">ANK repeat</keyword>
<dbReference type="Pfam" id="PF24883">
    <property type="entry name" value="NPHP3_N"/>
    <property type="match status" value="1"/>
</dbReference>
<dbReference type="AlphaFoldDB" id="A0A8J8VZS1"/>
<dbReference type="Gene3D" id="1.25.40.20">
    <property type="entry name" value="Ankyrin repeat-containing domain"/>
    <property type="match status" value="3"/>
</dbReference>
<proteinExistence type="predicted"/>
<feature type="repeat" description="ANK" evidence="3">
    <location>
        <begin position="752"/>
        <end position="784"/>
    </location>
</feature>
<dbReference type="PANTHER" id="PTHR24198">
    <property type="entry name" value="ANKYRIN REPEAT AND PROTEIN KINASE DOMAIN-CONTAINING PROTEIN"/>
    <property type="match status" value="1"/>
</dbReference>
<dbReference type="SUPFAM" id="SSF52540">
    <property type="entry name" value="P-loop containing nucleoside triphosphate hydrolases"/>
    <property type="match status" value="1"/>
</dbReference>
<dbReference type="Pfam" id="PF00023">
    <property type="entry name" value="Ank"/>
    <property type="match status" value="2"/>
</dbReference>
<dbReference type="OrthoDB" id="1577640at2759"/>